<keyword evidence="9" id="KW-0732">Signal</keyword>
<evidence type="ECO:0000256" key="9">
    <source>
        <dbReference type="SAM" id="SignalP"/>
    </source>
</evidence>
<reference evidence="12" key="1">
    <citation type="submission" date="2025-08" db="UniProtKB">
        <authorList>
            <consortium name="RefSeq"/>
        </authorList>
    </citation>
    <scope>IDENTIFICATION</scope>
    <source>
        <tissue evidence="12">Young leaves</tissue>
    </source>
</reference>
<dbReference type="PANTHER" id="PTHR48007">
    <property type="entry name" value="LEUCINE-RICH REPEAT RECEPTOR-LIKE PROTEIN KINASE PXC1"/>
    <property type="match status" value="1"/>
</dbReference>
<dbReference type="SUPFAM" id="SSF56112">
    <property type="entry name" value="Protein kinase-like (PK-like)"/>
    <property type="match status" value="1"/>
</dbReference>
<dbReference type="InterPro" id="IPR000719">
    <property type="entry name" value="Prot_kinase_dom"/>
</dbReference>
<feature type="chain" id="PRO_5026742541" evidence="9">
    <location>
        <begin position="26"/>
        <end position="903"/>
    </location>
</feature>
<evidence type="ECO:0000256" key="2">
    <source>
        <dbReference type="ARBA" id="ARBA00022614"/>
    </source>
</evidence>
<dbReference type="GO" id="GO:0004672">
    <property type="term" value="F:protein kinase activity"/>
    <property type="evidence" value="ECO:0007669"/>
    <property type="project" value="InterPro"/>
</dbReference>
<feature type="domain" description="Protein kinase" evidence="10">
    <location>
        <begin position="523"/>
        <end position="808"/>
    </location>
</feature>
<evidence type="ECO:0000259" key="10">
    <source>
        <dbReference type="PROSITE" id="PS50011"/>
    </source>
</evidence>
<dbReference type="FunFam" id="3.30.200.20:FF:000433">
    <property type="entry name" value="Predicted protein"/>
    <property type="match status" value="1"/>
</dbReference>
<dbReference type="PROSITE" id="PS50011">
    <property type="entry name" value="PROTEIN_KINASE_DOM"/>
    <property type="match status" value="1"/>
</dbReference>
<dbReference type="InterPro" id="IPR003591">
    <property type="entry name" value="Leu-rich_rpt_typical-subtyp"/>
</dbReference>
<accession>A0A6J1GLA4</accession>
<dbReference type="Gene3D" id="3.80.10.10">
    <property type="entry name" value="Ribonuclease Inhibitor"/>
    <property type="match status" value="3"/>
</dbReference>
<dbReference type="GO" id="GO:0005524">
    <property type="term" value="F:ATP binding"/>
    <property type="evidence" value="ECO:0007669"/>
    <property type="project" value="InterPro"/>
</dbReference>
<dbReference type="RefSeq" id="XP_022952270.1">
    <property type="nucleotide sequence ID" value="XM_023096502.1"/>
</dbReference>
<feature type="transmembrane region" description="Helical" evidence="8">
    <location>
        <begin position="445"/>
        <end position="469"/>
    </location>
</feature>
<dbReference type="InterPro" id="IPR011009">
    <property type="entry name" value="Kinase-like_dom_sf"/>
</dbReference>
<sequence>MVYKIHFVFWLFLLLLLLLFEPTFQQGSPSSSTVERVALLELRSSLGLRSKEWPIKGDPCLVWKGIKCQNGRVTEINIAGFRRTRIGKQNPQFAVDALANLTLLQSFNASEFLLPGVIPEWFGLRLGLLRVLDLRSCSVFGSIPLSIGSLNNLTDLYLSDNNLTGTIPSSLGQLLSLSLLDLSRNTLTGMIPSSLASLVHLSLLDLSSNYLAGSIPPGVGSLSKLRYLNLSRNSLSSSIPTQFGGLVSLVHLDLSVNSLSGSLPSELRGLTSLRNMVLGSNTLVGSLTYDMFHTLTQLQYLDLKDNSFTGSIPGGLWSMPGLQLLDVSGNNFTGTLPNSSSSSNITGAVLNISKNLFYGRLTPILKRFSVVDLSENYFEGKVPEYLPANVSFVSNCFTNVSRQRTLAVCTSFYSARGLTFDNFGFPKAMQPRQAEALKKKSNRKAIILGSVIGGTSLILLIVLLMFIFLRRRARSTTTQRGGGVVGPVLSEDITEPSPGLLIDFASLGETFKYQQMLQATNDFSDLNLIKHGHSGDLFHGVLQNGVRVVIKRVDLRVIKNDAYLVELEFFSKVSSVRLVPLIGHCLENEDEKFLVYKYLRNGDLSASLFKKIKTDDDTLQSLDWITRLKIALGASEGLCFLHHDCSPPLVHRDVQASSILLDDKFEVRLGSLSNVCSQEGDGQPSRITKLLKLPQSSEQGALGLQTAVCTYDVYCFGKVLLELVTGKLGISASPDAEIKEWLDQTLPCISVNNKELVMKILDPSLIVDEDLLEEVWAVAVVAKSCLNPKPSRRPLMKYIVKALENPLKVVREENSGSGRFRSTSIGSSWNAALFGSWRQSLSDLTVLPSASMSKVGGSSFKRSGTMGSQGSGQNGGGEHSSSRRQHSKEIFPEPTDVERLENE</sequence>
<evidence type="ECO:0000256" key="3">
    <source>
        <dbReference type="ARBA" id="ARBA00022692"/>
    </source>
</evidence>
<evidence type="ECO:0000256" key="8">
    <source>
        <dbReference type="SAM" id="Phobius"/>
    </source>
</evidence>
<dbReference type="Pfam" id="PF00560">
    <property type="entry name" value="LRR_1"/>
    <property type="match status" value="1"/>
</dbReference>
<keyword evidence="6 8" id="KW-0472">Membrane</keyword>
<keyword evidence="2" id="KW-0433">Leucine-rich repeat</keyword>
<evidence type="ECO:0000256" key="6">
    <source>
        <dbReference type="ARBA" id="ARBA00023136"/>
    </source>
</evidence>
<protein>
    <submittedName>
        <fullName evidence="12">Probable LRR receptor-like serine/threonine-protein kinase At2g16250</fullName>
    </submittedName>
</protein>
<keyword evidence="3 8" id="KW-0812">Transmembrane</keyword>
<dbReference type="PANTHER" id="PTHR48007:SF81">
    <property type="entry name" value="PROTEIN KINASE DOMAIN-CONTAINING PROTEIN"/>
    <property type="match status" value="1"/>
</dbReference>
<feature type="signal peptide" evidence="9">
    <location>
        <begin position="1"/>
        <end position="25"/>
    </location>
</feature>
<dbReference type="Pfam" id="PF07714">
    <property type="entry name" value="PK_Tyr_Ser-Thr"/>
    <property type="match status" value="1"/>
</dbReference>
<dbReference type="SUPFAM" id="SSF52047">
    <property type="entry name" value="RNI-like"/>
    <property type="match status" value="1"/>
</dbReference>
<dbReference type="InterPro" id="IPR001245">
    <property type="entry name" value="Ser-Thr/Tyr_kinase_cat_dom"/>
</dbReference>
<dbReference type="FunFam" id="3.80.10.10:FF:000561">
    <property type="entry name" value="Probable LRR receptor-like serine/threonine-protein kinase At2g16250"/>
    <property type="match status" value="1"/>
</dbReference>
<dbReference type="GeneID" id="111454999"/>
<dbReference type="PRINTS" id="PR00019">
    <property type="entry name" value="LEURICHRPT"/>
</dbReference>
<dbReference type="Pfam" id="PF13855">
    <property type="entry name" value="LRR_8"/>
    <property type="match status" value="3"/>
</dbReference>
<dbReference type="InterPro" id="IPR032675">
    <property type="entry name" value="LRR_dom_sf"/>
</dbReference>
<dbReference type="GO" id="GO:0016020">
    <property type="term" value="C:membrane"/>
    <property type="evidence" value="ECO:0007669"/>
    <property type="project" value="UniProtKB-SubCell"/>
</dbReference>
<dbReference type="Gene3D" id="3.30.200.20">
    <property type="entry name" value="Phosphorylase Kinase, domain 1"/>
    <property type="match status" value="1"/>
</dbReference>
<keyword evidence="5 8" id="KW-1133">Transmembrane helix</keyword>
<comment type="subcellular location">
    <subcellularLocation>
        <location evidence="1">Membrane</location>
    </subcellularLocation>
</comment>
<feature type="compositionally biased region" description="Gly residues" evidence="7">
    <location>
        <begin position="867"/>
        <end position="878"/>
    </location>
</feature>
<dbReference type="SMART" id="SM00369">
    <property type="entry name" value="LRR_TYP"/>
    <property type="match status" value="6"/>
</dbReference>
<feature type="region of interest" description="Disordered" evidence="7">
    <location>
        <begin position="851"/>
        <end position="903"/>
    </location>
</feature>
<dbReference type="InterPro" id="IPR046959">
    <property type="entry name" value="PRK1-6/SRF4-like"/>
</dbReference>
<proteinExistence type="predicted"/>
<name>A0A6J1GLA4_CUCMO</name>
<evidence type="ECO:0000313" key="12">
    <source>
        <dbReference type="RefSeq" id="XP_022952270.1"/>
    </source>
</evidence>
<dbReference type="InterPro" id="IPR001611">
    <property type="entry name" value="Leu-rich_rpt"/>
</dbReference>
<dbReference type="Proteomes" id="UP000504609">
    <property type="component" value="Unplaced"/>
</dbReference>
<keyword evidence="4" id="KW-0677">Repeat</keyword>
<feature type="compositionally biased region" description="Basic and acidic residues" evidence="7">
    <location>
        <begin position="887"/>
        <end position="903"/>
    </location>
</feature>
<evidence type="ECO:0000313" key="11">
    <source>
        <dbReference type="Proteomes" id="UP000504609"/>
    </source>
</evidence>
<dbReference type="KEGG" id="cmos:111454999"/>
<dbReference type="Gene3D" id="1.10.510.10">
    <property type="entry name" value="Transferase(Phosphotransferase) domain 1"/>
    <property type="match status" value="1"/>
</dbReference>
<evidence type="ECO:0000256" key="4">
    <source>
        <dbReference type="ARBA" id="ARBA00022737"/>
    </source>
</evidence>
<dbReference type="FunFam" id="1.10.510.10:FF:000448">
    <property type="entry name" value="Putative LRR receptor-like serine/threonine-protein kinase"/>
    <property type="match status" value="1"/>
</dbReference>
<keyword evidence="11" id="KW-1185">Reference proteome</keyword>
<organism evidence="11 12">
    <name type="scientific">Cucurbita moschata</name>
    <name type="common">Winter crookneck squash</name>
    <name type="synonym">Cucurbita pepo var. moschata</name>
    <dbReference type="NCBI Taxonomy" id="3662"/>
    <lineage>
        <taxon>Eukaryota</taxon>
        <taxon>Viridiplantae</taxon>
        <taxon>Streptophyta</taxon>
        <taxon>Embryophyta</taxon>
        <taxon>Tracheophyta</taxon>
        <taxon>Spermatophyta</taxon>
        <taxon>Magnoliopsida</taxon>
        <taxon>eudicotyledons</taxon>
        <taxon>Gunneridae</taxon>
        <taxon>Pentapetalae</taxon>
        <taxon>rosids</taxon>
        <taxon>fabids</taxon>
        <taxon>Cucurbitales</taxon>
        <taxon>Cucurbitaceae</taxon>
        <taxon>Cucurbiteae</taxon>
        <taxon>Cucurbita</taxon>
    </lineage>
</organism>
<gene>
    <name evidence="12" type="primary">LOC111454999</name>
</gene>
<evidence type="ECO:0000256" key="7">
    <source>
        <dbReference type="SAM" id="MobiDB-lite"/>
    </source>
</evidence>
<evidence type="ECO:0000256" key="1">
    <source>
        <dbReference type="ARBA" id="ARBA00004370"/>
    </source>
</evidence>
<evidence type="ECO:0000256" key="5">
    <source>
        <dbReference type="ARBA" id="ARBA00022989"/>
    </source>
</evidence>
<dbReference type="FunFam" id="3.80.10.10:FF:000383">
    <property type="entry name" value="Leucine-rich repeat receptor protein kinase EMS1"/>
    <property type="match status" value="1"/>
</dbReference>
<dbReference type="AlphaFoldDB" id="A0A6J1GLA4"/>